<dbReference type="InterPro" id="IPR039422">
    <property type="entry name" value="MarR/SlyA-like"/>
</dbReference>
<accession>A0ABU1GRC4</accession>
<dbReference type="PROSITE" id="PS50995">
    <property type="entry name" value="HTH_MARR_2"/>
    <property type="match status" value="1"/>
</dbReference>
<dbReference type="RefSeq" id="WP_251593340.1">
    <property type="nucleotide sequence ID" value="NZ_JAMLJI010000002.1"/>
</dbReference>
<keyword evidence="1" id="KW-0805">Transcription regulation</keyword>
<dbReference type="Proteomes" id="UP001269375">
    <property type="component" value="Unassembled WGS sequence"/>
</dbReference>
<keyword evidence="3" id="KW-0804">Transcription</keyword>
<keyword evidence="6" id="KW-1185">Reference proteome</keyword>
<evidence type="ECO:0000313" key="5">
    <source>
        <dbReference type="EMBL" id="MDR5894574.1"/>
    </source>
</evidence>
<name>A0ABU1GRC4_9GAMM</name>
<dbReference type="Pfam" id="PF01047">
    <property type="entry name" value="MarR"/>
    <property type="match status" value="1"/>
</dbReference>
<dbReference type="PRINTS" id="PR00598">
    <property type="entry name" value="HTHMARR"/>
</dbReference>
<sequence>MSSFSDTLHLFFHAYKRALRRAYRDEGLTLSVSHLKTLKGIHYRPQSTVQSLAEASRRDKAQITRLIGQLLEAGLVEKWSHPSDGRSHQLGLTAAGEAMIERIRRAEACAATRMMDGLSDDEARTFLRLAEAMTTNLDHTLGASS</sequence>
<evidence type="ECO:0000256" key="2">
    <source>
        <dbReference type="ARBA" id="ARBA00023125"/>
    </source>
</evidence>
<proteinExistence type="predicted"/>
<dbReference type="InterPro" id="IPR023187">
    <property type="entry name" value="Tscrpt_reg_MarR-type_CS"/>
</dbReference>
<dbReference type="Gene3D" id="1.10.10.10">
    <property type="entry name" value="Winged helix-like DNA-binding domain superfamily/Winged helix DNA-binding domain"/>
    <property type="match status" value="1"/>
</dbReference>
<dbReference type="SUPFAM" id="SSF46785">
    <property type="entry name" value="Winged helix' DNA-binding domain"/>
    <property type="match status" value="1"/>
</dbReference>
<gene>
    <name evidence="5" type="ORF">QC825_00640</name>
</gene>
<dbReference type="PANTHER" id="PTHR33164:SF43">
    <property type="entry name" value="HTH-TYPE TRANSCRIPTIONAL REPRESSOR YETL"/>
    <property type="match status" value="1"/>
</dbReference>
<reference evidence="5 6" key="1">
    <citation type="submission" date="2023-04" db="EMBL/GenBank/DDBJ databases">
        <title>A long-awaited taxogenomic arrangement of the family Halomonadaceae.</title>
        <authorList>
            <person name="De La Haba R."/>
            <person name="Chuvochina M."/>
            <person name="Wittouck S."/>
            <person name="Arahal D.R."/>
            <person name="Sanchez-Porro C."/>
            <person name="Hugenholtz P."/>
            <person name="Ventosa A."/>
        </authorList>
    </citation>
    <scope>NUCLEOTIDE SEQUENCE [LARGE SCALE GENOMIC DNA]</scope>
    <source>
        <strain evidence="5 6">DSM 22428</strain>
    </source>
</reference>
<dbReference type="InterPro" id="IPR036388">
    <property type="entry name" value="WH-like_DNA-bd_sf"/>
</dbReference>
<evidence type="ECO:0000313" key="6">
    <source>
        <dbReference type="Proteomes" id="UP001269375"/>
    </source>
</evidence>
<comment type="caution">
    <text evidence="5">The sequence shown here is derived from an EMBL/GenBank/DDBJ whole genome shotgun (WGS) entry which is preliminary data.</text>
</comment>
<dbReference type="SMART" id="SM00347">
    <property type="entry name" value="HTH_MARR"/>
    <property type="match status" value="1"/>
</dbReference>
<organism evidence="5 6">
    <name type="scientific">Larsenimonas suaedae</name>
    <dbReference type="NCBI Taxonomy" id="1851019"/>
    <lineage>
        <taxon>Bacteria</taxon>
        <taxon>Pseudomonadati</taxon>
        <taxon>Pseudomonadota</taxon>
        <taxon>Gammaproteobacteria</taxon>
        <taxon>Oceanospirillales</taxon>
        <taxon>Halomonadaceae</taxon>
        <taxon>Larsenimonas</taxon>
    </lineage>
</organism>
<evidence type="ECO:0000256" key="1">
    <source>
        <dbReference type="ARBA" id="ARBA00023015"/>
    </source>
</evidence>
<protein>
    <submittedName>
        <fullName evidence="5">MarR family transcriptional regulator</fullName>
    </submittedName>
</protein>
<dbReference type="InterPro" id="IPR000835">
    <property type="entry name" value="HTH_MarR-typ"/>
</dbReference>
<feature type="domain" description="HTH marR-type" evidence="4">
    <location>
        <begin position="1"/>
        <end position="135"/>
    </location>
</feature>
<evidence type="ECO:0000259" key="4">
    <source>
        <dbReference type="PROSITE" id="PS50995"/>
    </source>
</evidence>
<evidence type="ECO:0000256" key="3">
    <source>
        <dbReference type="ARBA" id="ARBA00023163"/>
    </source>
</evidence>
<dbReference type="PANTHER" id="PTHR33164">
    <property type="entry name" value="TRANSCRIPTIONAL REGULATOR, MARR FAMILY"/>
    <property type="match status" value="1"/>
</dbReference>
<dbReference type="InterPro" id="IPR036390">
    <property type="entry name" value="WH_DNA-bd_sf"/>
</dbReference>
<keyword evidence="2" id="KW-0238">DNA-binding</keyword>
<dbReference type="PROSITE" id="PS01117">
    <property type="entry name" value="HTH_MARR_1"/>
    <property type="match status" value="1"/>
</dbReference>
<dbReference type="EMBL" id="JARWAO010000001">
    <property type="protein sequence ID" value="MDR5894574.1"/>
    <property type="molecule type" value="Genomic_DNA"/>
</dbReference>